<protein>
    <submittedName>
        <fullName evidence="2">DUF2269 domain-containing protein</fullName>
    </submittedName>
</protein>
<dbReference type="InterPro" id="IPR018729">
    <property type="entry name" value="DUF2269_transmembrane"/>
</dbReference>
<keyword evidence="3" id="KW-1185">Reference proteome</keyword>
<dbReference type="EMBL" id="WHUT02000003">
    <property type="protein sequence ID" value="NUB44057.1"/>
    <property type="molecule type" value="Genomic_DNA"/>
</dbReference>
<feature type="transmembrane region" description="Helical" evidence="1">
    <location>
        <begin position="131"/>
        <end position="151"/>
    </location>
</feature>
<feature type="transmembrane region" description="Helical" evidence="1">
    <location>
        <begin position="44"/>
        <end position="62"/>
    </location>
</feature>
<name>A0A8X8H0T8_9RHOB</name>
<evidence type="ECO:0000313" key="2">
    <source>
        <dbReference type="EMBL" id="NUB44057.1"/>
    </source>
</evidence>
<feature type="transmembrane region" description="Helical" evidence="1">
    <location>
        <begin position="82"/>
        <end position="101"/>
    </location>
</feature>
<feature type="transmembrane region" description="Helical" evidence="1">
    <location>
        <begin position="12"/>
        <end position="32"/>
    </location>
</feature>
<comment type="caution">
    <text evidence="2">The sequence shown here is derived from an EMBL/GenBank/DDBJ whole genome shotgun (WGS) entry which is preliminary data.</text>
</comment>
<dbReference type="RefSeq" id="WP_152824709.1">
    <property type="nucleotide sequence ID" value="NZ_WHUT02000003.1"/>
</dbReference>
<organism evidence="2 3">
    <name type="scientific">Fertoeibacter niger</name>
    <dbReference type="NCBI Taxonomy" id="2656921"/>
    <lineage>
        <taxon>Bacteria</taxon>
        <taxon>Pseudomonadati</taxon>
        <taxon>Pseudomonadota</taxon>
        <taxon>Alphaproteobacteria</taxon>
        <taxon>Rhodobacterales</taxon>
        <taxon>Paracoccaceae</taxon>
        <taxon>Fertoeibacter</taxon>
    </lineage>
</organism>
<gene>
    <name evidence="2" type="ORF">GEU84_006670</name>
</gene>
<accession>A0A8X8H0T8</accession>
<dbReference type="Proteomes" id="UP000484076">
    <property type="component" value="Unassembled WGS sequence"/>
</dbReference>
<sequence>MDPYLIARWLHIVSSTVLFGTGIGTAFQMVCAMRTGRAETIRSVSSAVVLADAVFTTPAGIIQPLTGLWLIHLAGHSPTAPWLLVCYVLYVLAFACWLPVVGLQIRIRNLAAAAVEAGTPLPAEVLRLYRMWFALGWPAFGALIGIFWLMVSKPDLGF</sequence>
<reference evidence="2" key="1">
    <citation type="submission" date="2020-05" db="EMBL/GenBank/DDBJ databases">
        <title>Fertoebacter nigrum gen. nov., sp. nov., a new member of the family Rhodobacteraceae.</title>
        <authorList>
            <person name="Szuroczki S."/>
            <person name="Abbaszade G."/>
            <person name="Buni D."/>
            <person name="Schumann P."/>
            <person name="Toth E."/>
        </authorList>
    </citation>
    <scope>NUCLEOTIDE SEQUENCE</scope>
    <source>
        <strain evidence="2">RG-N-1a</strain>
    </source>
</reference>
<dbReference type="AlphaFoldDB" id="A0A8X8H0T8"/>
<proteinExistence type="predicted"/>
<keyword evidence="1" id="KW-1133">Transmembrane helix</keyword>
<dbReference type="Pfam" id="PF10027">
    <property type="entry name" value="DUF2269"/>
    <property type="match status" value="1"/>
</dbReference>
<keyword evidence="1" id="KW-0812">Transmembrane</keyword>
<keyword evidence="1" id="KW-0472">Membrane</keyword>
<evidence type="ECO:0000313" key="3">
    <source>
        <dbReference type="Proteomes" id="UP000484076"/>
    </source>
</evidence>
<evidence type="ECO:0000256" key="1">
    <source>
        <dbReference type="SAM" id="Phobius"/>
    </source>
</evidence>